<dbReference type="InterPro" id="IPR025151">
    <property type="entry name" value="ELYS_dom"/>
</dbReference>
<keyword evidence="2" id="KW-0539">Nucleus</keyword>
<name>A0A8B8MTB7_9MYRT</name>
<evidence type="ECO:0000256" key="2">
    <source>
        <dbReference type="ARBA" id="ARBA00023242"/>
    </source>
</evidence>
<feature type="domain" description="ELYS-like" evidence="4">
    <location>
        <begin position="327"/>
        <end position="601"/>
    </location>
</feature>
<evidence type="ECO:0000256" key="3">
    <source>
        <dbReference type="SAM" id="MobiDB-lite"/>
    </source>
</evidence>
<dbReference type="InterPro" id="IPR044718">
    <property type="entry name" value="HOS1"/>
</dbReference>
<dbReference type="RefSeq" id="XP_030513322.1">
    <property type="nucleotide sequence ID" value="XM_030657462.2"/>
</dbReference>
<dbReference type="PANTHER" id="PTHR47358">
    <property type="entry name" value="E3 UBIQUITIN-PROTEIN LIGASE HOS1"/>
    <property type="match status" value="1"/>
</dbReference>
<dbReference type="Gene3D" id="3.30.40.10">
    <property type="entry name" value="Zinc/RING finger domain, C3HC4 (zinc finger)"/>
    <property type="match status" value="1"/>
</dbReference>
<evidence type="ECO:0000313" key="5">
    <source>
        <dbReference type="Proteomes" id="UP000827889"/>
    </source>
</evidence>
<comment type="subcellular location">
    <subcellularLocation>
        <location evidence="1">Nucleus</location>
    </subcellularLocation>
</comment>
<protein>
    <submittedName>
        <fullName evidence="6">E3 ubiquitin-protein ligase HOS1 isoform X1</fullName>
    </submittedName>
</protein>
<accession>A0A8B8MTB7</accession>
<feature type="region of interest" description="Disordered" evidence="3">
    <location>
        <begin position="923"/>
        <end position="950"/>
    </location>
</feature>
<dbReference type="KEGG" id="rarg:115727286"/>
<dbReference type="GeneID" id="115727286"/>
<dbReference type="GO" id="GO:0016567">
    <property type="term" value="P:protein ubiquitination"/>
    <property type="evidence" value="ECO:0007669"/>
    <property type="project" value="InterPro"/>
</dbReference>
<dbReference type="InterPro" id="IPR013083">
    <property type="entry name" value="Znf_RING/FYVE/PHD"/>
</dbReference>
<dbReference type="Proteomes" id="UP000827889">
    <property type="component" value="Chromosome 3"/>
</dbReference>
<dbReference type="PANTHER" id="PTHR47358:SF2">
    <property type="entry name" value="E3 UBIQUITIN-PROTEIN LIGASE HOS1"/>
    <property type="match status" value="1"/>
</dbReference>
<feature type="region of interest" description="Disordered" evidence="3">
    <location>
        <begin position="839"/>
        <end position="893"/>
    </location>
</feature>
<dbReference type="Pfam" id="PF13934">
    <property type="entry name" value="ELYS"/>
    <property type="match status" value="1"/>
</dbReference>
<keyword evidence="5" id="KW-1185">Reference proteome</keyword>
<sequence length="963" mass="108930">MEAKRLSNGPIVASPDGSGRTRSPQPSYSSRAVREALEHLASVDLVDLCNEAKIERCRAIRDLRSCGRYVLHVLNSCSHASLCAECSQRCDHCPICRTQIPKSGNRLRLRLYYECIEAGLISKRCDERFQEREDENQLNADVLRLYSLFDVALENNLTSLICHYVTDVCMDESAVSSDPVTAFLLDEVVVKDWCKRTFSNIVAELRGIYNLELKDMKSRLSLLLSYSVPLAGMSNVLEVLESSFKGSLSPQLHDLHHLHESISKTKQHMEIMTWCIRHEFLATLGSRYANYEQWRKFFRERKSAAIKRSWPDVMNLSTESGGQEGSLFIEDAVANLEIIEEGTNEMGEESELFSLQKSGGSLFLRAKVEGLSGCYPFENLRAAADMLFLYGSSDLVVAKRAIFLYYLYDRHWTLPDELWRNVVDDFAASFGVTRHLLLESLTFYLLDDPTDEALKEACHLLPEISGPTTHPKIAQVLLERGMPDTALMVLRWSGRDGGSQLISLPEAITAVRVRVECGLLTEAFTYQRTLCSKVRERKLKYEAAVDPSNAITGECRTWVEWMEILVTEICCLSIRRKLVDRMIELPWNSDEEKYLHKCLMDYATDDPSSIIGNLLVVFYLQRHRYSEAYQVDCELQRLEQEFALATSASQDVLSRMQVASHWRKELVEKCIELLPEVQQQQIKSEKLPDIAVTCEDAHMPEECDLRLEHRPIPYSSSIPLAVDSSVILNEVMTPSSKQSDLVNPIKLPVSSAKFAVGLGNTDWASVSGESLLLNTERGSKLLGRSLKNDPSTSGAFDFKPASPLQRFPRGSPKFRQKSWPQGNLSHHIFSVVEPNGFSDEVQRSSHLHSQSPMANSRSSPASHRGLLRSSKQDLHKTVSGKRVHSEADGVPWNAVSSDDLMDISWSSGEKSLAVEDENQARALRWRSDETSDEEEEPHQQRFVGTTPYRSPVTAIRRSRFARR</sequence>
<feature type="region of interest" description="Disordered" evidence="3">
    <location>
        <begin position="783"/>
        <end position="820"/>
    </location>
</feature>
<organism evidence="5 6">
    <name type="scientific">Rhodamnia argentea</name>
    <dbReference type="NCBI Taxonomy" id="178133"/>
    <lineage>
        <taxon>Eukaryota</taxon>
        <taxon>Viridiplantae</taxon>
        <taxon>Streptophyta</taxon>
        <taxon>Embryophyta</taxon>
        <taxon>Tracheophyta</taxon>
        <taxon>Spermatophyta</taxon>
        <taxon>Magnoliopsida</taxon>
        <taxon>eudicotyledons</taxon>
        <taxon>Gunneridae</taxon>
        <taxon>Pentapetalae</taxon>
        <taxon>rosids</taxon>
        <taxon>malvids</taxon>
        <taxon>Myrtales</taxon>
        <taxon>Myrtaceae</taxon>
        <taxon>Myrtoideae</taxon>
        <taxon>Myrteae</taxon>
        <taxon>Australasian group</taxon>
        <taxon>Rhodamnia</taxon>
    </lineage>
</organism>
<dbReference type="OrthoDB" id="20729at2759"/>
<evidence type="ECO:0000313" key="6">
    <source>
        <dbReference type="RefSeq" id="XP_030513322.1"/>
    </source>
</evidence>
<evidence type="ECO:0000256" key="1">
    <source>
        <dbReference type="ARBA" id="ARBA00004123"/>
    </source>
</evidence>
<dbReference type="GO" id="GO:0005634">
    <property type="term" value="C:nucleus"/>
    <property type="evidence" value="ECO:0007669"/>
    <property type="project" value="UniProtKB-SubCell"/>
</dbReference>
<dbReference type="GO" id="GO:0004842">
    <property type="term" value="F:ubiquitin-protein transferase activity"/>
    <property type="evidence" value="ECO:0007669"/>
    <property type="project" value="InterPro"/>
</dbReference>
<feature type="compositionally biased region" description="Polar residues" evidence="3">
    <location>
        <begin position="847"/>
        <end position="861"/>
    </location>
</feature>
<feature type="region of interest" description="Disordered" evidence="3">
    <location>
        <begin position="1"/>
        <end position="28"/>
    </location>
</feature>
<evidence type="ECO:0000259" key="4">
    <source>
        <dbReference type="Pfam" id="PF13934"/>
    </source>
</evidence>
<proteinExistence type="predicted"/>
<gene>
    <name evidence="6" type="primary">LOC115727286</name>
</gene>
<dbReference type="AlphaFoldDB" id="A0A8B8MTB7"/>
<reference evidence="6" key="1">
    <citation type="submission" date="2025-08" db="UniProtKB">
        <authorList>
            <consortium name="RefSeq"/>
        </authorList>
    </citation>
    <scope>IDENTIFICATION</scope>
    <source>
        <tissue evidence="6">Leaf</tissue>
    </source>
</reference>